<feature type="compositionally biased region" description="Acidic residues" evidence="3">
    <location>
        <begin position="102"/>
        <end position="113"/>
    </location>
</feature>
<evidence type="ECO:0000313" key="5">
    <source>
        <dbReference type="Proteomes" id="UP001044222"/>
    </source>
</evidence>
<dbReference type="Proteomes" id="UP001044222">
    <property type="component" value="Unassembled WGS sequence"/>
</dbReference>
<gene>
    <name evidence="4" type="ORF">ANANG_G00014950</name>
</gene>
<keyword evidence="2" id="KW-0779">Telomere</keyword>
<evidence type="ECO:0000256" key="2">
    <source>
        <dbReference type="RuleBase" id="RU367107"/>
    </source>
</evidence>
<dbReference type="GO" id="GO:0010833">
    <property type="term" value="P:telomere maintenance via telomere lengthening"/>
    <property type="evidence" value="ECO:0007669"/>
    <property type="project" value="UniProtKB-UniRule"/>
</dbReference>
<comment type="subcellular location">
    <subcellularLocation>
        <location evidence="2">Nucleus</location>
    </subcellularLocation>
    <subcellularLocation>
        <location evidence="2">Chromosome</location>
        <location evidence="2">Telomere</location>
    </subcellularLocation>
</comment>
<dbReference type="GO" id="GO:0070187">
    <property type="term" value="C:shelterin complex"/>
    <property type="evidence" value="ECO:0007669"/>
    <property type="project" value="TreeGrafter"/>
</dbReference>
<name>A0A9D3SBJ9_ANGAN</name>
<organism evidence="4 5">
    <name type="scientific">Anguilla anguilla</name>
    <name type="common">European freshwater eel</name>
    <name type="synonym">Muraena anguilla</name>
    <dbReference type="NCBI Taxonomy" id="7936"/>
    <lineage>
        <taxon>Eukaryota</taxon>
        <taxon>Metazoa</taxon>
        <taxon>Chordata</taxon>
        <taxon>Craniata</taxon>
        <taxon>Vertebrata</taxon>
        <taxon>Euteleostomi</taxon>
        <taxon>Actinopterygii</taxon>
        <taxon>Neopterygii</taxon>
        <taxon>Teleostei</taxon>
        <taxon>Anguilliformes</taxon>
        <taxon>Anguillidae</taxon>
        <taxon>Anguilla</taxon>
    </lineage>
</organism>
<keyword evidence="2" id="KW-0158">Chromosome</keyword>
<dbReference type="InterPro" id="IPR039595">
    <property type="entry name" value="TE2IP/Rap1"/>
</dbReference>
<dbReference type="GO" id="GO:0042162">
    <property type="term" value="F:telomeric DNA binding"/>
    <property type="evidence" value="ECO:0007669"/>
    <property type="project" value="TreeGrafter"/>
</dbReference>
<protein>
    <recommendedName>
        <fullName evidence="2">Telomeric repeat-binding factor 2-interacting protein 1</fullName>
        <shortName evidence="2">TERF2-interacting telomeric protein 1</shortName>
    </recommendedName>
    <alternativeName>
        <fullName evidence="2">Repressor/activator protein 1 homolog</fullName>
    </alternativeName>
</protein>
<sequence length="410" mass="44204">MPPVDHSGSSHTSLLHFLLRAFATNGQQVVTEQVLEEQEQGPSPENMELGTVERAVEEFVNLDESEDDTPDIALSSTAGADCNGLGEEVVAATSAEVIQENGDGDANQDDTEPWPERSPGIQLAPPGEDGGPEYMPTMPPVDDSGSSHTSLLNFLLRVFATNEQQVVTEQVLEEQEQGPSPENMELGTVERAVEEFVDLDKSEDDTPDIALSSTAGADCNGLGEEVVAATSAEVIQENGDGDANQDDTEPWPERSPGIQLAPPGEDGGPEVSGPAPKTPAPSASKAHVFFFDRASQEEEPPQPACDPPFTPAQLEEARQQLRYLMKESGQGLDSVTKALLKNSGDVEAALQYLRHGPQGYLWDPRDDLLLCSGGHFLHILEQKYGKAAVARRIYFLDIQFNEIRVTQGFG</sequence>
<comment type="similarity">
    <text evidence="2">Belongs to the RAP1 family.</text>
</comment>
<comment type="subunit">
    <text evidence="2">Homodimer.</text>
</comment>
<evidence type="ECO:0000256" key="1">
    <source>
        <dbReference type="ARBA" id="ARBA00023242"/>
    </source>
</evidence>
<dbReference type="PANTHER" id="PTHR16466:SF6">
    <property type="entry name" value="TELOMERIC REPEAT-BINDING FACTOR 2-INTERACTING PROTEIN 1"/>
    <property type="match status" value="1"/>
</dbReference>
<evidence type="ECO:0000313" key="4">
    <source>
        <dbReference type="EMBL" id="KAG5857097.1"/>
    </source>
</evidence>
<dbReference type="GO" id="GO:0006355">
    <property type="term" value="P:regulation of DNA-templated transcription"/>
    <property type="evidence" value="ECO:0007669"/>
    <property type="project" value="UniProtKB-UniRule"/>
</dbReference>
<accession>A0A9D3SBJ9</accession>
<feature type="region of interest" description="Disordered" evidence="3">
    <location>
        <begin position="238"/>
        <end position="283"/>
    </location>
</feature>
<keyword evidence="1 2" id="KW-0539">Nucleus</keyword>
<dbReference type="AlphaFoldDB" id="A0A9D3SBJ9"/>
<evidence type="ECO:0000256" key="3">
    <source>
        <dbReference type="SAM" id="MobiDB-lite"/>
    </source>
</evidence>
<dbReference type="EMBL" id="JAFIRN010000001">
    <property type="protein sequence ID" value="KAG5857097.1"/>
    <property type="molecule type" value="Genomic_DNA"/>
</dbReference>
<keyword evidence="2" id="KW-0010">Activator</keyword>
<feature type="compositionally biased region" description="Acidic residues" evidence="3">
    <location>
        <begin position="239"/>
        <end position="250"/>
    </location>
</feature>
<reference evidence="4" key="1">
    <citation type="submission" date="2021-01" db="EMBL/GenBank/DDBJ databases">
        <title>A chromosome-scale assembly of European eel, Anguilla anguilla.</title>
        <authorList>
            <person name="Henkel C."/>
            <person name="Jong-Raadsen S.A."/>
            <person name="Dufour S."/>
            <person name="Weltzien F.-A."/>
            <person name="Palstra A.P."/>
            <person name="Pelster B."/>
            <person name="Spaink H.P."/>
            <person name="Van Den Thillart G.E."/>
            <person name="Jansen H."/>
            <person name="Zahm M."/>
            <person name="Klopp C."/>
            <person name="Cedric C."/>
            <person name="Louis A."/>
            <person name="Berthelot C."/>
            <person name="Parey E."/>
            <person name="Roest Crollius H."/>
            <person name="Montfort J."/>
            <person name="Robinson-Rechavi M."/>
            <person name="Bucao C."/>
            <person name="Bouchez O."/>
            <person name="Gislard M."/>
            <person name="Lluch J."/>
            <person name="Milhes M."/>
            <person name="Lampietro C."/>
            <person name="Lopez Roques C."/>
            <person name="Donnadieu C."/>
            <person name="Braasch I."/>
            <person name="Desvignes T."/>
            <person name="Postlethwait J."/>
            <person name="Bobe J."/>
            <person name="Guiguen Y."/>
            <person name="Dirks R."/>
        </authorList>
    </citation>
    <scope>NUCLEOTIDE SEQUENCE</scope>
    <source>
        <strain evidence="4">Tag_6206</strain>
        <tissue evidence="4">Liver</tissue>
    </source>
</reference>
<dbReference type="PANTHER" id="PTHR16466">
    <property type="entry name" value="TELOMERE REPEAT-BINDING FACTOR 2-INTERACTING PROTEIN 1"/>
    <property type="match status" value="1"/>
</dbReference>
<keyword evidence="5" id="KW-1185">Reference proteome</keyword>
<keyword evidence="2" id="KW-0804">Transcription</keyword>
<feature type="region of interest" description="Disordered" evidence="3">
    <location>
        <begin position="101"/>
        <end position="136"/>
    </location>
</feature>
<keyword evidence="2" id="KW-0805">Transcription regulation</keyword>
<dbReference type="GO" id="GO:0031848">
    <property type="term" value="P:protection from non-homologous end joining at telomere"/>
    <property type="evidence" value="ECO:0007669"/>
    <property type="project" value="TreeGrafter"/>
</dbReference>
<proteinExistence type="inferred from homology"/>
<comment type="caution">
    <text evidence="4">The sequence shown here is derived from an EMBL/GenBank/DDBJ whole genome shotgun (WGS) entry which is preliminary data.</text>
</comment>
<comment type="function">
    <text evidence="2">Acts both as a regulator of telomere function and as a transcription regulator. Involved in the regulation of telomere length and protection as a component of the shelterin complex (telosome). Does not bind DNA directly: recruited to telomeric double-stranded 5'-TTAGGG-3' repeats via its interaction with terf2. Independently of its function in telomeres, also acts as a transcription regulator: recruited to extratelomeric 5'-TTAGGG-3' sites via its association with terf2 or other factors, and regulates gene expression.</text>
</comment>